<comment type="caution">
    <text evidence="1">The sequence shown here is derived from an EMBL/GenBank/DDBJ whole genome shotgun (WGS) entry which is preliminary data.</text>
</comment>
<organism evidence="1 2">
    <name type="scientific">Clostridium beijerinckii</name>
    <name type="common">Clostridium MP</name>
    <dbReference type="NCBI Taxonomy" id="1520"/>
    <lineage>
        <taxon>Bacteria</taxon>
        <taxon>Bacillati</taxon>
        <taxon>Bacillota</taxon>
        <taxon>Clostridia</taxon>
        <taxon>Eubacteriales</taxon>
        <taxon>Clostridiaceae</taxon>
        <taxon>Clostridium</taxon>
    </lineage>
</organism>
<dbReference type="AlphaFoldDB" id="A0AAE2RTX9"/>
<evidence type="ECO:0000313" key="2">
    <source>
        <dbReference type="Proteomes" id="UP000631418"/>
    </source>
</evidence>
<dbReference type="Proteomes" id="UP000631418">
    <property type="component" value="Unassembled WGS sequence"/>
</dbReference>
<name>A0AAE2RTX9_CLOBE</name>
<dbReference type="EMBL" id="JADOEF010000003">
    <property type="protein sequence ID" value="MBF7811558.1"/>
    <property type="molecule type" value="Genomic_DNA"/>
</dbReference>
<gene>
    <name evidence="1" type="ORF">IS491_23505</name>
</gene>
<evidence type="ECO:0000313" key="1">
    <source>
        <dbReference type="EMBL" id="MBF7811558.1"/>
    </source>
</evidence>
<sequence length="55" mass="6294">MPFDGAGIVDLEVAKIWSKELNDILRKETNRNKVNYIPSSFQFRAIIGVKGTYIH</sequence>
<protein>
    <submittedName>
        <fullName evidence="1">Uncharacterized protein</fullName>
    </submittedName>
</protein>
<accession>A0AAE2RTX9</accession>
<dbReference type="RefSeq" id="WP_195779979.1">
    <property type="nucleotide sequence ID" value="NZ_JADOEF010000003.1"/>
</dbReference>
<proteinExistence type="predicted"/>
<reference evidence="1" key="1">
    <citation type="submission" date="2020-11" db="EMBL/GenBank/DDBJ databases">
        <authorList>
            <person name="Thieme N."/>
            <person name="Liebl W."/>
            <person name="Zverlov V."/>
        </authorList>
    </citation>
    <scope>NUCLEOTIDE SEQUENCE</scope>
    <source>
        <strain evidence="1">NT08</strain>
    </source>
</reference>